<protein>
    <submittedName>
        <fullName evidence="3">Uncharacterized protein</fullName>
    </submittedName>
</protein>
<feature type="chain" id="PRO_5013971126" evidence="2">
    <location>
        <begin position="34"/>
        <end position="362"/>
    </location>
</feature>
<evidence type="ECO:0000313" key="3">
    <source>
        <dbReference type="EMBL" id="PBK72229.1"/>
    </source>
</evidence>
<proteinExistence type="predicted"/>
<dbReference type="EMBL" id="KZ293422">
    <property type="protein sequence ID" value="PBK72229.1"/>
    <property type="molecule type" value="Genomic_DNA"/>
</dbReference>
<reference evidence="4" key="1">
    <citation type="journal article" date="2017" name="Nat. Ecol. Evol.">
        <title>Genome expansion and lineage-specific genetic innovations in the forest pathogenic fungi Armillaria.</title>
        <authorList>
            <person name="Sipos G."/>
            <person name="Prasanna A.N."/>
            <person name="Walter M.C."/>
            <person name="O'Connor E."/>
            <person name="Balint B."/>
            <person name="Krizsan K."/>
            <person name="Kiss B."/>
            <person name="Hess J."/>
            <person name="Varga T."/>
            <person name="Slot J."/>
            <person name="Riley R."/>
            <person name="Boka B."/>
            <person name="Rigling D."/>
            <person name="Barry K."/>
            <person name="Lee J."/>
            <person name="Mihaltcheva S."/>
            <person name="LaButti K."/>
            <person name="Lipzen A."/>
            <person name="Waldron R."/>
            <person name="Moloney N.M."/>
            <person name="Sperisen C."/>
            <person name="Kredics L."/>
            <person name="Vagvoelgyi C."/>
            <person name="Patrignani A."/>
            <person name="Fitzpatrick D."/>
            <person name="Nagy I."/>
            <person name="Doyle S."/>
            <person name="Anderson J.B."/>
            <person name="Grigoriev I.V."/>
            <person name="Gueldener U."/>
            <person name="Muensterkoetter M."/>
            <person name="Nagy L.G."/>
        </authorList>
    </citation>
    <scope>NUCLEOTIDE SEQUENCE [LARGE SCALE GENOMIC DNA]</scope>
    <source>
        <strain evidence="4">28-4</strain>
    </source>
</reference>
<organism evidence="3 4">
    <name type="scientific">Armillaria solidipes</name>
    <dbReference type="NCBI Taxonomy" id="1076256"/>
    <lineage>
        <taxon>Eukaryota</taxon>
        <taxon>Fungi</taxon>
        <taxon>Dikarya</taxon>
        <taxon>Basidiomycota</taxon>
        <taxon>Agaricomycotina</taxon>
        <taxon>Agaricomycetes</taxon>
        <taxon>Agaricomycetidae</taxon>
        <taxon>Agaricales</taxon>
        <taxon>Marasmiineae</taxon>
        <taxon>Physalacriaceae</taxon>
        <taxon>Armillaria</taxon>
    </lineage>
</organism>
<dbReference type="AlphaFoldDB" id="A0A2H3BMZ1"/>
<feature type="region of interest" description="Disordered" evidence="1">
    <location>
        <begin position="179"/>
        <end position="216"/>
    </location>
</feature>
<feature type="region of interest" description="Disordered" evidence="1">
    <location>
        <begin position="250"/>
        <end position="278"/>
    </location>
</feature>
<name>A0A2H3BMZ1_9AGAR</name>
<accession>A0A2H3BMZ1</accession>
<keyword evidence="4" id="KW-1185">Reference proteome</keyword>
<feature type="signal peptide" evidence="2">
    <location>
        <begin position="1"/>
        <end position="33"/>
    </location>
</feature>
<evidence type="ECO:0000313" key="4">
    <source>
        <dbReference type="Proteomes" id="UP000218334"/>
    </source>
</evidence>
<keyword evidence="2" id="KW-0732">Signal</keyword>
<sequence>MTVIHQVRNVLFCLQLSLLILRWKRVIVKNAHALPITMHTALTRLNSTIRVLKRHVPIKTEKGKYVESLISAGKQEDITSNNDDCLDPNVSDYMDVYEGVPSRESPVPPTVYLDDLYPDLILPRRLHDAYLANGSHRGSKRRGPDARIQSNWKLEVNISVMDADTVFRKMMVLADPPKSSNAVVGSDSGSASVTPPKVCRKPTVPHTTSSQAQRNRKAHVEVIAADMPTLDLLTLQSSSKAKLSSATLSKVAAGSSRAPKSAVMTSSVRTGNESSTASGSVKGVPCLSGCKLVDAISCLVRSRDSSSLPEFDAKCPVLRLSAATSHPLEAKGVAGQQAGTLDCHQQDWGKSDARWGGLRSGD</sequence>
<dbReference type="Proteomes" id="UP000218334">
    <property type="component" value="Unassembled WGS sequence"/>
</dbReference>
<feature type="compositionally biased region" description="Polar residues" evidence="1">
    <location>
        <begin position="263"/>
        <end position="278"/>
    </location>
</feature>
<evidence type="ECO:0000256" key="2">
    <source>
        <dbReference type="SAM" id="SignalP"/>
    </source>
</evidence>
<gene>
    <name evidence="3" type="ORF">ARMSODRAFT_972886</name>
</gene>
<evidence type="ECO:0000256" key="1">
    <source>
        <dbReference type="SAM" id="MobiDB-lite"/>
    </source>
</evidence>
<feature type="compositionally biased region" description="Low complexity" evidence="1">
    <location>
        <begin position="179"/>
        <end position="193"/>
    </location>
</feature>